<sequence>MSTHARREGCSNCV</sequence>
<evidence type="ECO:0000313" key="2">
    <source>
        <dbReference type="Proteomes" id="UP000075884"/>
    </source>
</evidence>
<accession>A0A182NYB7</accession>
<evidence type="ECO:0000313" key="1">
    <source>
        <dbReference type="EnsemblMetazoa" id="ADIR014817-PA"/>
    </source>
</evidence>
<proteinExistence type="predicted"/>
<dbReference type="VEuPathDB" id="VectorBase:ADIR014817"/>
<keyword evidence="2" id="KW-1185">Reference proteome</keyword>
<dbReference type="Proteomes" id="UP000075884">
    <property type="component" value="Unassembled WGS sequence"/>
</dbReference>
<reference evidence="1" key="2">
    <citation type="submission" date="2020-05" db="UniProtKB">
        <authorList>
            <consortium name="EnsemblMetazoa"/>
        </authorList>
    </citation>
    <scope>IDENTIFICATION</scope>
    <source>
        <strain evidence="1">WRAIR2</strain>
    </source>
</reference>
<reference evidence="2" key="1">
    <citation type="submission" date="2013-03" db="EMBL/GenBank/DDBJ databases">
        <title>The Genome Sequence of Anopheles dirus WRAIR2.</title>
        <authorList>
            <consortium name="The Broad Institute Genomics Platform"/>
            <person name="Neafsey D.E."/>
            <person name="Walton C."/>
            <person name="Walker B."/>
            <person name="Young S.K."/>
            <person name="Zeng Q."/>
            <person name="Gargeya S."/>
            <person name="Fitzgerald M."/>
            <person name="Haas B."/>
            <person name="Abouelleil A."/>
            <person name="Allen A.W."/>
            <person name="Alvarado L."/>
            <person name="Arachchi H.M."/>
            <person name="Berlin A.M."/>
            <person name="Chapman S.B."/>
            <person name="Gainer-Dewar J."/>
            <person name="Goldberg J."/>
            <person name="Griggs A."/>
            <person name="Gujja S."/>
            <person name="Hansen M."/>
            <person name="Howarth C."/>
            <person name="Imamovic A."/>
            <person name="Ireland A."/>
            <person name="Larimer J."/>
            <person name="McCowan C."/>
            <person name="Murphy C."/>
            <person name="Pearson M."/>
            <person name="Poon T.W."/>
            <person name="Priest M."/>
            <person name="Roberts A."/>
            <person name="Saif S."/>
            <person name="Shea T."/>
            <person name="Sisk P."/>
            <person name="Sykes S."/>
            <person name="Wortman J."/>
            <person name="Nusbaum C."/>
            <person name="Birren B."/>
        </authorList>
    </citation>
    <scope>NUCLEOTIDE SEQUENCE [LARGE SCALE GENOMIC DNA]</scope>
    <source>
        <strain evidence="2">WRAIR2</strain>
    </source>
</reference>
<name>A0A182NYB7_9DIPT</name>
<protein>
    <submittedName>
        <fullName evidence="1">Uncharacterized protein</fullName>
    </submittedName>
</protein>
<dbReference type="EnsemblMetazoa" id="ADIR014817-RA">
    <property type="protein sequence ID" value="ADIR014817-PA"/>
    <property type="gene ID" value="ADIR014817"/>
</dbReference>
<organism evidence="1 2">
    <name type="scientific">Anopheles dirus</name>
    <dbReference type="NCBI Taxonomy" id="7168"/>
    <lineage>
        <taxon>Eukaryota</taxon>
        <taxon>Metazoa</taxon>
        <taxon>Ecdysozoa</taxon>
        <taxon>Arthropoda</taxon>
        <taxon>Hexapoda</taxon>
        <taxon>Insecta</taxon>
        <taxon>Pterygota</taxon>
        <taxon>Neoptera</taxon>
        <taxon>Endopterygota</taxon>
        <taxon>Diptera</taxon>
        <taxon>Nematocera</taxon>
        <taxon>Culicoidea</taxon>
        <taxon>Culicidae</taxon>
        <taxon>Anophelinae</taxon>
        <taxon>Anopheles</taxon>
    </lineage>
</organism>